<evidence type="ECO:0000256" key="2">
    <source>
        <dbReference type="PIRSR" id="PIRSR634015-3"/>
    </source>
</evidence>
<dbReference type="AlphaFoldDB" id="A0A1Z4BTC6"/>
<proteinExistence type="predicted"/>
<dbReference type="Gene3D" id="1.10.390.10">
    <property type="entry name" value="Neutral Protease Domain 2"/>
    <property type="match status" value="1"/>
</dbReference>
<feature type="signal peptide" evidence="3">
    <location>
        <begin position="1"/>
        <end position="19"/>
    </location>
</feature>
<dbReference type="KEGG" id="capn:CBG49_14940"/>
<dbReference type="CDD" id="cd09604">
    <property type="entry name" value="M1_APN_like"/>
    <property type="match status" value="1"/>
</dbReference>
<evidence type="ECO:0000313" key="6">
    <source>
        <dbReference type="Proteomes" id="UP000197007"/>
    </source>
</evidence>
<comment type="cofactor">
    <cofactor evidence="2">
        <name>Zn(2+)</name>
        <dbReference type="ChEBI" id="CHEBI:29105"/>
    </cofactor>
    <text evidence="2">Binds 1 zinc ion per subunit.</text>
</comment>
<feature type="chain" id="PRO_5013300728" evidence="3">
    <location>
        <begin position="20"/>
        <end position="622"/>
    </location>
</feature>
<feature type="active site" description="Proton donor" evidence="1">
    <location>
        <position position="447"/>
    </location>
</feature>
<dbReference type="GO" id="GO:0008270">
    <property type="term" value="F:zinc ion binding"/>
    <property type="evidence" value="ECO:0007669"/>
    <property type="project" value="InterPro"/>
</dbReference>
<dbReference type="EMBL" id="CP022022">
    <property type="protein sequence ID" value="ASF44574.1"/>
    <property type="molecule type" value="Genomic_DNA"/>
</dbReference>
<dbReference type="SUPFAM" id="SSF55486">
    <property type="entry name" value="Metalloproteases ('zincins'), catalytic domain"/>
    <property type="match status" value="1"/>
</dbReference>
<dbReference type="RefSeq" id="WP_088595348.1">
    <property type="nucleotide sequence ID" value="NZ_CP022022.1"/>
</dbReference>
<dbReference type="InterPro" id="IPR014782">
    <property type="entry name" value="Peptidase_M1_dom"/>
</dbReference>
<feature type="binding site" evidence="2">
    <location>
        <position position="385"/>
    </location>
    <ligand>
        <name>Zn(2+)</name>
        <dbReference type="ChEBI" id="CHEBI:29105"/>
        <note>catalytic</note>
    </ligand>
</feature>
<keyword evidence="2" id="KW-0862">Zinc</keyword>
<evidence type="ECO:0000259" key="4">
    <source>
        <dbReference type="Pfam" id="PF01433"/>
    </source>
</evidence>
<keyword evidence="6" id="KW-1185">Reference proteome</keyword>
<reference evidence="6" key="1">
    <citation type="submission" date="2017-06" db="EMBL/GenBank/DDBJ databases">
        <title>Complete genome sequence of Capnocytophaga sp. KCOM 1579 (=ChDC OS43) isolated from a human refractory periapical abscess lesion.</title>
        <authorList>
            <person name="Kook J.-K."/>
            <person name="Park S.-N."/>
            <person name="Lim Y.K."/>
            <person name="Roh H."/>
        </authorList>
    </citation>
    <scope>NUCLEOTIDE SEQUENCE [LARGE SCALE GENOMIC DNA]</scope>
    <source>
        <strain evidence="6">ChDC OS43</strain>
    </source>
</reference>
<dbReference type="Pfam" id="PF01433">
    <property type="entry name" value="Peptidase_M1"/>
    <property type="match status" value="1"/>
</dbReference>
<feature type="active site" description="Proton acceptor" evidence="1">
    <location>
        <position position="363"/>
    </location>
</feature>
<keyword evidence="2" id="KW-0479">Metal-binding</keyword>
<accession>A0A1Z4BTC6</accession>
<dbReference type="Proteomes" id="UP000197007">
    <property type="component" value="Chromosome"/>
</dbReference>
<feature type="binding site" evidence="2">
    <location>
        <position position="362"/>
    </location>
    <ligand>
        <name>Zn(2+)</name>
        <dbReference type="ChEBI" id="CHEBI:29105"/>
        <note>catalytic</note>
    </ligand>
</feature>
<evidence type="ECO:0000256" key="3">
    <source>
        <dbReference type="SAM" id="SignalP"/>
    </source>
</evidence>
<sequence>MKKMLLALCGFAFALKAGAQDNPWQQQADYQMDVTMDVKTFQYKGTQKLTYTNNSPDTLRVVFYHLYYNAFQPNSEMDSNLQALPDPDRRMANNVGTKQKPIYESRIAKLSPSEIGSLRITAMTQDGQKATFTHESTILKVTLPSPILPHSKTVLDMTFEGQLPVMIRRAGRNNPDGVALSMAQWYPKMVAYDHQGWHTTEYLGREFYGVWGNFDVKITLDKTYMVAGSGILQNANEIGFGYEDEGVKVPALPKKAKTRTWHFVAERVHDFTWAADPQYVHDKHKLADGKTIHFFYKKYPETWKRIQPDMLKVFDYFNKLIGAYPWPQYSFIQGGDGGMEYAMCTLMVGGEKYEKLVGTATHELAHSWFQHLLATDEAAYPWMDEGFTSYIQTLAEQQVLGLVPQNAYPFEDAYEGYLNLVQSGLQEPTITHSDRYATNYAYSIAAYYKGQLFLTQLDYLMGNEALLKTLKRYYREFAFKNPTPNDFIRIAEKVSGLQLQWFLNEFMQTDHVADYAIDKVTAKGNKTTVTLKRLGRLPLSIDLFVTDKAGKTQYVYVPLRMTYGEKPNTYPAYSHLVLPAWGWGNLTYTFELDMPLSDIQSIVLDPNNRSVDINRENNVFKQ</sequence>
<evidence type="ECO:0000313" key="5">
    <source>
        <dbReference type="EMBL" id="ASF44574.1"/>
    </source>
</evidence>
<organism evidence="5 6">
    <name type="scientific">Capnocytophaga endodontalis</name>
    <dbReference type="NCBI Taxonomy" id="2708117"/>
    <lineage>
        <taxon>Bacteria</taxon>
        <taxon>Pseudomonadati</taxon>
        <taxon>Bacteroidota</taxon>
        <taxon>Flavobacteriia</taxon>
        <taxon>Flavobacteriales</taxon>
        <taxon>Flavobacteriaceae</taxon>
        <taxon>Capnocytophaga</taxon>
    </lineage>
</organism>
<gene>
    <name evidence="5" type="ORF">CBG49_14940</name>
</gene>
<dbReference type="GO" id="GO:0008237">
    <property type="term" value="F:metallopeptidase activity"/>
    <property type="evidence" value="ECO:0007669"/>
    <property type="project" value="InterPro"/>
</dbReference>
<dbReference type="InterPro" id="IPR034015">
    <property type="entry name" value="M1_LTA4H"/>
</dbReference>
<evidence type="ECO:0000256" key="1">
    <source>
        <dbReference type="PIRSR" id="PIRSR634015-1"/>
    </source>
</evidence>
<dbReference type="PANTHER" id="PTHR45726">
    <property type="entry name" value="LEUKOTRIENE A-4 HYDROLASE"/>
    <property type="match status" value="1"/>
</dbReference>
<feature type="binding site" evidence="2">
    <location>
        <position position="366"/>
    </location>
    <ligand>
        <name>Zn(2+)</name>
        <dbReference type="ChEBI" id="CHEBI:29105"/>
        <note>catalytic</note>
    </ligand>
</feature>
<keyword evidence="3" id="KW-0732">Signal</keyword>
<dbReference type="PANTHER" id="PTHR45726:SF3">
    <property type="entry name" value="LEUKOTRIENE A-4 HYDROLASE"/>
    <property type="match status" value="1"/>
</dbReference>
<dbReference type="InterPro" id="IPR027268">
    <property type="entry name" value="Peptidase_M4/M1_CTD_sf"/>
</dbReference>
<protein>
    <submittedName>
        <fullName evidence="5">Peptidase M1</fullName>
    </submittedName>
</protein>
<feature type="domain" description="Peptidase M1 membrane alanine aminopeptidase" evidence="4">
    <location>
        <begin position="348"/>
        <end position="506"/>
    </location>
</feature>
<name>A0A1Z4BTC6_9FLAO</name>